<dbReference type="InterPro" id="IPR050639">
    <property type="entry name" value="SSR_resolvase"/>
</dbReference>
<dbReference type="Proteomes" id="UP000216867">
    <property type="component" value="Unassembled WGS sequence"/>
</dbReference>
<dbReference type="PROSITE" id="PS51736">
    <property type="entry name" value="RECOMBINASES_3"/>
    <property type="match status" value="1"/>
</dbReference>
<dbReference type="RefSeq" id="WP_095376915.1">
    <property type="nucleotide sequence ID" value="NZ_NCWY01000032.1"/>
</dbReference>
<dbReference type="PROSITE" id="PS00397">
    <property type="entry name" value="RECOMBINASES_1"/>
    <property type="match status" value="1"/>
</dbReference>
<dbReference type="CDD" id="cd03768">
    <property type="entry name" value="SR_ResInv"/>
    <property type="match status" value="1"/>
</dbReference>
<keyword evidence="2" id="KW-0229">DNA integration</keyword>
<evidence type="ECO:0000256" key="6">
    <source>
        <dbReference type="PROSITE-ProRule" id="PRU10137"/>
    </source>
</evidence>
<reference evidence="8 9" key="1">
    <citation type="submission" date="2017-04" db="EMBL/GenBank/DDBJ databases">
        <title>Kefir bacterial isolates.</title>
        <authorList>
            <person name="Kim Y."/>
            <person name="Blasche S."/>
            <person name="Patil K.R."/>
        </authorList>
    </citation>
    <scope>NUCLEOTIDE SEQUENCE [LARGE SCALE GENOMIC DNA]</scope>
    <source>
        <strain evidence="8 9">OG2</strain>
    </source>
</reference>
<feature type="active site" description="O-(5'-phospho-DNA)-serine intermediate" evidence="5 6">
    <location>
        <position position="23"/>
    </location>
</feature>
<name>A0A269Z485_9MICO</name>
<evidence type="ECO:0000313" key="8">
    <source>
        <dbReference type="EMBL" id="PAK92585.1"/>
    </source>
</evidence>
<dbReference type="CDD" id="cd00569">
    <property type="entry name" value="HTH_Hin_like"/>
    <property type="match status" value="1"/>
</dbReference>
<dbReference type="InterPro" id="IPR006120">
    <property type="entry name" value="Resolvase_HTH_dom"/>
</dbReference>
<organism evidence="8 9">
    <name type="scientific">Brevibacterium casei</name>
    <dbReference type="NCBI Taxonomy" id="33889"/>
    <lineage>
        <taxon>Bacteria</taxon>
        <taxon>Bacillati</taxon>
        <taxon>Actinomycetota</taxon>
        <taxon>Actinomycetes</taxon>
        <taxon>Micrococcales</taxon>
        <taxon>Brevibacteriaceae</taxon>
        <taxon>Brevibacterium</taxon>
    </lineage>
</organism>
<sequence>MSTDSENHSDALFGQTLGYVRVSSADQNPGRQYEILGPCDKLFEDKLSGKSRANRTGLTNLIDYARDGDHIRIASLDRLGRDTRDLYSLVDTLTNKGCTITFVSEGITVSKDGSSPMQELFLTFLSGMAQFERARILERQREGIELAKARGIYQRKLTDEDVEACRAMIDMGISVAEVARRYEVSRQTVYNALNKSGAYSPVE</sequence>
<protein>
    <submittedName>
        <fullName evidence="8">Resolvase</fullName>
    </submittedName>
</protein>
<dbReference type="SUPFAM" id="SSF53041">
    <property type="entry name" value="Resolvase-like"/>
    <property type="match status" value="1"/>
</dbReference>
<comment type="similarity">
    <text evidence="1">Belongs to the site-specific recombinase resolvase family.</text>
</comment>
<evidence type="ECO:0000256" key="4">
    <source>
        <dbReference type="ARBA" id="ARBA00023172"/>
    </source>
</evidence>
<feature type="domain" description="Resolvase/invertase-type recombinase catalytic" evidence="7">
    <location>
        <begin position="15"/>
        <end position="151"/>
    </location>
</feature>
<evidence type="ECO:0000256" key="1">
    <source>
        <dbReference type="ARBA" id="ARBA00009913"/>
    </source>
</evidence>
<evidence type="ECO:0000259" key="7">
    <source>
        <dbReference type="PROSITE" id="PS51736"/>
    </source>
</evidence>
<dbReference type="InterPro" id="IPR009057">
    <property type="entry name" value="Homeodomain-like_sf"/>
</dbReference>
<dbReference type="EMBL" id="NCWY01000032">
    <property type="protein sequence ID" value="PAK92585.1"/>
    <property type="molecule type" value="Genomic_DNA"/>
</dbReference>
<keyword evidence="4" id="KW-0233">DNA recombination</keyword>
<proteinExistence type="inferred from homology"/>
<evidence type="ECO:0000256" key="3">
    <source>
        <dbReference type="ARBA" id="ARBA00023125"/>
    </source>
</evidence>
<accession>A0A269Z485</accession>
<dbReference type="InterPro" id="IPR006119">
    <property type="entry name" value="Resolv_N"/>
</dbReference>
<dbReference type="InterPro" id="IPR036162">
    <property type="entry name" value="Resolvase-like_N_sf"/>
</dbReference>
<dbReference type="SUPFAM" id="SSF46689">
    <property type="entry name" value="Homeodomain-like"/>
    <property type="match status" value="1"/>
</dbReference>
<dbReference type="InterPro" id="IPR006118">
    <property type="entry name" value="Recombinase_CS"/>
</dbReference>
<dbReference type="PANTHER" id="PTHR30461">
    <property type="entry name" value="DNA-INVERTASE FROM LAMBDOID PROPHAGE"/>
    <property type="match status" value="1"/>
</dbReference>
<dbReference type="Gene3D" id="3.40.50.1390">
    <property type="entry name" value="Resolvase, N-terminal catalytic domain"/>
    <property type="match status" value="1"/>
</dbReference>
<dbReference type="GO" id="GO:0003677">
    <property type="term" value="F:DNA binding"/>
    <property type="evidence" value="ECO:0007669"/>
    <property type="project" value="UniProtKB-KW"/>
</dbReference>
<dbReference type="Pfam" id="PF00239">
    <property type="entry name" value="Resolvase"/>
    <property type="match status" value="1"/>
</dbReference>
<dbReference type="Pfam" id="PF02796">
    <property type="entry name" value="HTH_7"/>
    <property type="match status" value="1"/>
</dbReference>
<evidence type="ECO:0000256" key="2">
    <source>
        <dbReference type="ARBA" id="ARBA00022908"/>
    </source>
</evidence>
<dbReference type="PANTHER" id="PTHR30461:SF26">
    <property type="entry name" value="RESOLVASE HOMOLOG YNEB"/>
    <property type="match status" value="1"/>
</dbReference>
<evidence type="ECO:0000256" key="5">
    <source>
        <dbReference type="PIRSR" id="PIRSR606118-50"/>
    </source>
</evidence>
<evidence type="ECO:0000313" key="9">
    <source>
        <dbReference type="Proteomes" id="UP000216867"/>
    </source>
</evidence>
<dbReference type="SMART" id="SM00857">
    <property type="entry name" value="Resolvase"/>
    <property type="match status" value="1"/>
</dbReference>
<dbReference type="GO" id="GO:0000150">
    <property type="term" value="F:DNA strand exchange activity"/>
    <property type="evidence" value="ECO:0007669"/>
    <property type="project" value="InterPro"/>
</dbReference>
<comment type="caution">
    <text evidence="8">The sequence shown here is derived from an EMBL/GenBank/DDBJ whole genome shotgun (WGS) entry which is preliminary data.</text>
</comment>
<dbReference type="AlphaFoldDB" id="A0A269Z485"/>
<keyword evidence="3" id="KW-0238">DNA-binding</keyword>
<gene>
    <name evidence="8" type="ORF">B8X04_17055</name>
</gene>
<dbReference type="Gene3D" id="1.10.10.60">
    <property type="entry name" value="Homeodomain-like"/>
    <property type="match status" value="1"/>
</dbReference>
<dbReference type="GO" id="GO:0015074">
    <property type="term" value="P:DNA integration"/>
    <property type="evidence" value="ECO:0007669"/>
    <property type="project" value="UniProtKB-KW"/>
</dbReference>